<dbReference type="GO" id="GO:0009909">
    <property type="term" value="P:regulation of flower development"/>
    <property type="evidence" value="ECO:0007669"/>
    <property type="project" value="InterPro"/>
</dbReference>
<organism evidence="2 3">
    <name type="scientific">Rhynchospora breviuscula</name>
    <dbReference type="NCBI Taxonomy" id="2022672"/>
    <lineage>
        <taxon>Eukaryota</taxon>
        <taxon>Viridiplantae</taxon>
        <taxon>Streptophyta</taxon>
        <taxon>Embryophyta</taxon>
        <taxon>Tracheophyta</taxon>
        <taxon>Spermatophyta</taxon>
        <taxon>Magnoliopsida</taxon>
        <taxon>Liliopsida</taxon>
        <taxon>Poales</taxon>
        <taxon>Cyperaceae</taxon>
        <taxon>Cyperoideae</taxon>
        <taxon>Rhynchosporeae</taxon>
        <taxon>Rhynchospora</taxon>
    </lineage>
</organism>
<dbReference type="Proteomes" id="UP001151287">
    <property type="component" value="Unassembled WGS sequence"/>
</dbReference>
<evidence type="ECO:0000256" key="1">
    <source>
        <dbReference type="ARBA" id="ARBA00008013"/>
    </source>
</evidence>
<proteinExistence type="inferred from homology"/>
<reference evidence="2" key="1">
    <citation type="journal article" date="2022" name="Cell">
        <title>Repeat-based holocentromeres influence genome architecture and karyotype evolution.</title>
        <authorList>
            <person name="Hofstatter P.G."/>
            <person name="Thangavel G."/>
            <person name="Lux T."/>
            <person name="Neumann P."/>
            <person name="Vondrak T."/>
            <person name="Novak P."/>
            <person name="Zhang M."/>
            <person name="Costa L."/>
            <person name="Castellani M."/>
            <person name="Scott A."/>
            <person name="Toegelov H."/>
            <person name="Fuchs J."/>
            <person name="Mata-Sucre Y."/>
            <person name="Dias Y."/>
            <person name="Vanzela A.L.L."/>
            <person name="Huettel B."/>
            <person name="Almeida C.C.S."/>
            <person name="Simkova H."/>
            <person name="Souza G."/>
            <person name="Pedrosa-Harand A."/>
            <person name="Macas J."/>
            <person name="Mayer K.F.X."/>
            <person name="Houben A."/>
            <person name="Marques A."/>
        </authorList>
    </citation>
    <scope>NUCLEOTIDE SEQUENCE</scope>
    <source>
        <strain evidence="2">RhyBre1mFocal</strain>
    </source>
</reference>
<evidence type="ECO:0008006" key="4">
    <source>
        <dbReference type="Google" id="ProtNLM"/>
    </source>
</evidence>
<protein>
    <recommendedName>
        <fullName evidence="4">Flowering-promoting factor 1-like protein 1</fullName>
    </recommendedName>
</protein>
<dbReference type="EMBL" id="JAMQYH010000002">
    <property type="protein sequence ID" value="KAJ1699405.1"/>
    <property type="molecule type" value="Genomic_DNA"/>
</dbReference>
<dbReference type="InterPro" id="IPR039274">
    <property type="entry name" value="FPF1"/>
</dbReference>
<comment type="similarity">
    <text evidence="1">Belongs to the FPF1 family.</text>
</comment>
<gene>
    <name evidence="2" type="ORF">LUZ63_007917</name>
</gene>
<dbReference type="OrthoDB" id="612242at2759"/>
<evidence type="ECO:0000313" key="3">
    <source>
        <dbReference type="Proteomes" id="UP001151287"/>
    </source>
</evidence>
<comment type="caution">
    <text evidence="2">The sequence shown here is derived from an EMBL/GenBank/DDBJ whole genome shotgun (WGS) entry which is preliminary data.</text>
</comment>
<dbReference type="AlphaFoldDB" id="A0A9Q0HVG6"/>
<dbReference type="PANTHER" id="PTHR33433">
    <property type="entry name" value="FLOWERING-PROMOTING FACTOR 1-LIKE PROTEIN 1"/>
    <property type="match status" value="1"/>
</dbReference>
<sequence length="100" mass="11557">MSVFKNGVLRPENPASSKIQKALLYIPSNEVITSYDLLETKLGNLGWERYYEDPAFLQFHRRDSLNLISLPKDFSSFKSVHILDVVNKNREAFKIIDVIN</sequence>
<accession>A0A9Q0HVG6</accession>
<evidence type="ECO:0000313" key="2">
    <source>
        <dbReference type="EMBL" id="KAJ1699405.1"/>
    </source>
</evidence>
<keyword evidence="3" id="KW-1185">Reference proteome</keyword>
<name>A0A9Q0HVG6_9POAL</name>